<dbReference type="EMBL" id="CP048654">
    <property type="protein sequence ID" value="QOW41874.1"/>
    <property type="molecule type" value="Genomic_DNA"/>
</dbReference>
<evidence type="ECO:0000313" key="2">
    <source>
        <dbReference type="EMBL" id="QOW41874.1"/>
    </source>
</evidence>
<accession>A0A6C0YU04</accession>
<dbReference type="EMBL" id="CP044455">
    <property type="protein sequence ID" value="QIC70680.1"/>
    <property type="molecule type" value="Genomic_DNA"/>
</dbReference>
<organism evidence="1 3">
    <name type="scientific">Acinetobacter indicus</name>
    <dbReference type="NCBI Taxonomy" id="756892"/>
    <lineage>
        <taxon>Bacteria</taxon>
        <taxon>Pseudomonadati</taxon>
        <taxon>Pseudomonadota</taxon>
        <taxon>Gammaproteobacteria</taxon>
        <taxon>Moraxellales</taxon>
        <taxon>Moraxellaceae</taxon>
        <taxon>Acinetobacter</taxon>
    </lineage>
</organism>
<dbReference type="InterPro" id="IPR036983">
    <property type="entry name" value="AIM24_sf"/>
</dbReference>
<dbReference type="SUPFAM" id="SSF51219">
    <property type="entry name" value="TRAP-like"/>
    <property type="match status" value="1"/>
</dbReference>
<protein>
    <submittedName>
        <fullName evidence="1">TIGR00266 family protein</fullName>
    </submittedName>
</protein>
<dbReference type="PANTHER" id="PTHR43657:SF1">
    <property type="entry name" value="ALTERED INHERITANCE OF MITOCHONDRIA PROTEIN 24, MITOCHONDRIAL"/>
    <property type="match status" value="1"/>
</dbReference>
<dbReference type="Proteomes" id="UP000503440">
    <property type="component" value="Chromosome"/>
</dbReference>
<evidence type="ECO:0000313" key="1">
    <source>
        <dbReference type="EMBL" id="QIC70680.1"/>
    </source>
</evidence>
<dbReference type="Pfam" id="PF01987">
    <property type="entry name" value="AIM24"/>
    <property type="match status" value="1"/>
</dbReference>
<dbReference type="Proteomes" id="UP000593812">
    <property type="component" value="Chromosome"/>
</dbReference>
<reference evidence="1 3" key="1">
    <citation type="submission" date="2019-09" db="EMBL/GenBank/DDBJ databases">
        <title>Non-baumannii Acinetobacter spp. carrying blaNDM-1 isolated in China.</title>
        <authorList>
            <person name="Cui C."/>
            <person name="Chen C."/>
            <person name="Sun J."/>
            <person name="Liu Y."/>
        </authorList>
    </citation>
    <scope>NUCLEOTIDE SEQUENCE [LARGE SCALE GENOMIC DNA]</scope>
    <source>
        <strain evidence="1 3">B18</strain>
    </source>
</reference>
<evidence type="ECO:0000313" key="3">
    <source>
        <dbReference type="Proteomes" id="UP000503440"/>
    </source>
</evidence>
<dbReference type="InterPro" id="IPR016031">
    <property type="entry name" value="Trp_RNA-bd_attenuator-like_dom"/>
</dbReference>
<reference evidence="2 4" key="2">
    <citation type="submission" date="2020-02" db="EMBL/GenBank/DDBJ databases">
        <title>Tigecycline-resistant Acinetobacter species from pigs and migratory birds.</title>
        <authorList>
            <person name="Chen C."/>
            <person name="Sun J."/>
            <person name="Liao X.-P."/>
            <person name="Liu Y.-H."/>
        </authorList>
    </citation>
    <scope>NUCLEOTIDE SEQUENCE [LARGE SCALE GENOMIC DNA]</scope>
    <source>
        <strain evidence="2 4">C15_T</strain>
    </source>
</reference>
<dbReference type="PANTHER" id="PTHR43657">
    <property type="entry name" value="TRYPTOPHAN RNA-BINDING ATTENUATOR PROTEIN-LIKE PROTEIN"/>
    <property type="match status" value="1"/>
</dbReference>
<dbReference type="AlphaFoldDB" id="A0A6C0YU04"/>
<evidence type="ECO:0000313" key="4">
    <source>
        <dbReference type="Proteomes" id="UP000593812"/>
    </source>
</evidence>
<dbReference type="RefSeq" id="WP_127800985.1">
    <property type="nucleotide sequence ID" value="NZ_CP041291.1"/>
</dbReference>
<dbReference type="InterPro" id="IPR002838">
    <property type="entry name" value="AIM24"/>
</dbReference>
<gene>
    <name evidence="1" type="ORF">FSC09_09750</name>
    <name evidence="2" type="ORF">G0027_02795</name>
</gene>
<sequence length="238" mass="25738">MSDFHIVGENEPMLLVSMKKGEKIFCESDSMVMMESNLTIDGKLRGGFFQSMMRKFTTGESLFQQEIKAERGDGDCLLSPNIDGCLQILDVGPQQYILSDESFLAATENVEITAKVQTNIGGALFGGTGGFVVMQTKGHGKVCVSGSGSLMIMDISPEQGEVIIDNGHVVCWDQSLDYSISIPNSNNGGILGNVFNSLTSGEMMVLKFRGSGKVVINSRNRGNYIKWLGSALGVTRQN</sequence>
<dbReference type="NCBIfam" id="TIGR00266">
    <property type="entry name" value="TIGR00266 family protein"/>
    <property type="match status" value="1"/>
</dbReference>
<proteinExistence type="predicted"/>
<dbReference type="Gene3D" id="3.60.160.10">
    <property type="entry name" value="Mitochondrial biogenesis AIM24"/>
    <property type="match status" value="1"/>
</dbReference>
<name>A0A6C0YU04_9GAMM</name>